<keyword evidence="3 6" id="KW-0812">Transmembrane</keyword>
<reference evidence="8 9" key="1">
    <citation type="journal article" date="2017" name="Int. J. Syst. Evol. Microbiol.">
        <title>Jeotgalibaca porci sp. nov. and Jeotgalibaca arthritidis sp. nov., isolated from pigs, and emended description of the genus Jeotgalibaca.</title>
        <authorList>
            <person name="Zamora L."/>
            <person name="Perez-Sancho M."/>
            <person name="Dominguez L."/>
            <person name="Fernandez-Garayzabal J.F."/>
            <person name="Vela A.I."/>
        </authorList>
    </citation>
    <scope>NUCLEOTIDE SEQUENCE [LARGE SCALE GENOMIC DNA]</scope>
    <source>
        <strain evidence="8 9">CCUG 69148</strain>
    </source>
</reference>
<dbReference type="InterPro" id="IPR025405">
    <property type="entry name" value="DUF4131"/>
</dbReference>
<keyword evidence="4 6" id="KW-1133">Transmembrane helix</keyword>
<dbReference type="InterPro" id="IPR035681">
    <property type="entry name" value="ComA-like_MBL"/>
</dbReference>
<dbReference type="Pfam" id="PF00753">
    <property type="entry name" value="Lactamase_B"/>
    <property type="match status" value="1"/>
</dbReference>
<dbReference type="CDD" id="cd07731">
    <property type="entry name" value="ComA-like_MBL-fold"/>
    <property type="match status" value="1"/>
</dbReference>
<dbReference type="InterPro" id="IPR004477">
    <property type="entry name" value="ComEC_N"/>
</dbReference>
<feature type="transmembrane region" description="Helical" evidence="6">
    <location>
        <begin position="321"/>
        <end position="341"/>
    </location>
</feature>
<proteinExistence type="predicted"/>
<dbReference type="InterPro" id="IPR036866">
    <property type="entry name" value="RibonucZ/Hydroxyglut_hydro"/>
</dbReference>
<sequence length="733" mass="83640">MFVFRIYRMQIRELLLCTCAILIVTGMVTLSHTLTNQSHLSSEIKTGILEIDPTTYRVNGNGLSGEAELLGEKIVFFHQIKNEVEKNEWLNLTTPIYMQATFTLEEPETATNRFQFDYRTYLKRKKIHWKVNIQEVAAVTPNHSLGSIFSVIRLRFFDYLNRMLPNAKSKDYIMAMLFNQTDDIDTLAMAAYRKIGILHIFSISGMHIYFLVTTLQYGLLRMGVSRETTYPILLVTILLYAFLIGSGVGIFRAVFTHSFSLVAKMSKREISAKDAFAFAILLALWQNPYLVFSIAFQLSYSLSGLLYFLSPSLEKMRIPSLAKSFLLSLIMTCISGIFLSYHYFEIIWLGMFVNIIFSFFFSYLLFPLFWLLTLLAALKFPVAILSPLSMSMTIALEKLEVVSQQLADTNWLLMITGRQPLLWYLGLAACLLAFLVAFEQRKHLFLWMMLVTLSFFFFYSLPKLNPNGRVIMLDVGQGDALLIKTPFNRDTVLIDTGGVITFNEEEDWKLRKETDYHAKNLVSAIKAEGVGQLDAVFLTHSDTDHIGNLDYLANELPIRHMYIASGMEETATFLAEVSGMHHIPPITSLMGPSQVELNTLAFQVLNPNHKRRGENNDSLVLYSKIGGLSWLFTGDLEESGEQDLMRRYPNLQADILKVGHHGSNTSTSSPFLKRVNPRGAFISVGRKNRYGHPTPEVVERLEAQKISIYRTDLNGAVHFIYNQRQKRIEIMLQ</sequence>
<dbReference type="NCBIfam" id="TIGR00360">
    <property type="entry name" value="ComEC_N-term"/>
    <property type="match status" value="1"/>
</dbReference>
<dbReference type="InterPro" id="IPR004797">
    <property type="entry name" value="Competence_ComEC/Rec2"/>
</dbReference>
<feature type="transmembrane region" description="Helical" evidence="6">
    <location>
        <begin position="444"/>
        <end position="462"/>
    </location>
</feature>
<dbReference type="SMART" id="SM00849">
    <property type="entry name" value="Lactamase_B"/>
    <property type="match status" value="1"/>
</dbReference>
<feature type="transmembrane region" description="Helical" evidence="6">
    <location>
        <begin position="347"/>
        <end position="378"/>
    </location>
</feature>
<feature type="transmembrane region" description="Helical" evidence="6">
    <location>
        <begin position="197"/>
        <end position="220"/>
    </location>
</feature>
<feature type="domain" description="Metallo-beta-lactamase" evidence="7">
    <location>
        <begin position="477"/>
        <end position="686"/>
    </location>
</feature>
<dbReference type="AlphaFoldDB" id="A0A6G7WFG4"/>
<evidence type="ECO:0000256" key="2">
    <source>
        <dbReference type="ARBA" id="ARBA00022475"/>
    </source>
</evidence>
<evidence type="ECO:0000313" key="8">
    <source>
        <dbReference type="EMBL" id="QIK50982.1"/>
    </source>
</evidence>
<evidence type="ECO:0000259" key="7">
    <source>
        <dbReference type="SMART" id="SM00849"/>
    </source>
</evidence>
<evidence type="ECO:0000256" key="1">
    <source>
        <dbReference type="ARBA" id="ARBA00004651"/>
    </source>
</evidence>
<dbReference type="Gene3D" id="3.60.15.10">
    <property type="entry name" value="Ribonuclease Z/Hydroxyacylglutathione hydrolase-like"/>
    <property type="match status" value="1"/>
</dbReference>
<feature type="transmembrane region" description="Helical" evidence="6">
    <location>
        <begin position="232"/>
        <end position="255"/>
    </location>
</feature>
<gene>
    <name evidence="8" type="ORF">G7058_02290</name>
</gene>
<dbReference type="EMBL" id="CP049889">
    <property type="protein sequence ID" value="QIK50982.1"/>
    <property type="molecule type" value="Genomic_DNA"/>
</dbReference>
<dbReference type="NCBIfam" id="TIGR00361">
    <property type="entry name" value="ComEC_Rec2"/>
    <property type="match status" value="1"/>
</dbReference>
<keyword evidence="5 6" id="KW-0472">Membrane</keyword>
<dbReference type="RefSeq" id="WP_166062024.1">
    <property type="nucleotide sequence ID" value="NZ_CP049889.1"/>
</dbReference>
<dbReference type="GO" id="GO:0005886">
    <property type="term" value="C:plasma membrane"/>
    <property type="evidence" value="ECO:0007669"/>
    <property type="project" value="UniProtKB-SubCell"/>
</dbReference>
<dbReference type="SUPFAM" id="SSF56281">
    <property type="entry name" value="Metallo-hydrolase/oxidoreductase"/>
    <property type="match status" value="1"/>
</dbReference>
<evidence type="ECO:0000256" key="3">
    <source>
        <dbReference type="ARBA" id="ARBA00022692"/>
    </source>
</evidence>
<dbReference type="KEGG" id="jpo:G7058_02290"/>
<dbReference type="InterPro" id="IPR001279">
    <property type="entry name" value="Metallo-B-lactamas"/>
</dbReference>
<dbReference type="GO" id="GO:0030420">
    <property type="term" value="P:establishment of competence for transformation"/>
    <property type="evidence" value="ECO:0007669"/>
    <property type="project" value="InterPro"/>
</dbReference>
<keyword evidence="2" id="KW-1003">Cell membrane</keyword>
<dbReference type="PANTHER" id="PTHR30619:SF1">
    <property type="entry name" value="RECOMBINATION PROTEIN 2"/>
    <property type="match status" value="1"/>
</dbReference>
<dbReference type="PANTHER" id="PTHR30619">
    <property type="entry name" value="DNA INTERNALIZATION/COMPETENCE PROTEIN COMEC/REC2"/>
    <property type="match status" value="1"/>
</dbReference>
<evidence type="ECO:0000256" key="6">
    <source>
        <dbReference type="SAM" id="Phobius"/>
    </source>
</evidence>
<evidence type="ECO:0000256" key="4">
    <source>
        <dbReference type="ARBA" id="ARBA00022989"/>
    </source>
</evidence>
<dbReference type="InterPro" id="IPR052159">
    <property type="entry name" value="Competence_DNA_uptake"/>
</dbReference>
<dbReference type="Pfam" id="PF03772">
    <property type="entry name" value="Competence"/>
    <property type="match status" value="1"/>
</dbReference>
<dbReference type="Proteomes" id="UP000501830">
    <property type="component" value="Chromosome"/>
</dbReference>
<keyword evidence="9" id="KW-1185">Reference proteome</keyword>
<dbReference type="GeneID" id="94552090"/>
<dbReference type="Pfam" id="PF13567">
    <property type="entry name" value="DUF4131"/>
    <property type="match status" value="1"/>
</dbReference>
<comment type="subcellular location">
    <subcellularLocation>
        <location evidence="1">Cell membrane</location>
        <topology evidence="1">Multi-pass membrane protein</topology>
    </subcellularLocation>
</comment>
<evidence type="ECO:0000313" key="9">
    <source>
        <dbReference type="Proteomes" id="UP000501830"/>
    </source>
</evidence>
<name>A0A6G7WFG4_9LACT</name>
<organism evidence="8 9">
    <name type="scientific">Jeotgalibaca porci</name>
    <dbReference type="NCBI Taxonomy" id="1868793"/>
    <lineage>
        <taxon>Bacteria</taxon>
        <taxon>Bacillati</taxon>
        <taxon>Bacillota</taxon>
        <taxon>Bacilli</taxon>
        <taxon>Lactobacillales</taxon>
        <taxon>Carnobacteriaceae</taxon>
        <taxon>Jeotgalibaca</taxon>
    </lineage>
</organism>
<evidence type="ECO:0000256" key="5">
    <source>
        <dbReference type="ARBA" id="ARBA00023136"/>
    </source>
</evidence>
<accession>A0A6G7WFG4</accession>
<feature type="transmembrane region" description="Helical" evidence="6">
    <location>
        <begin position="421"/>
        <end position="438"/>
    </location>
</feature>
<protein>
    <submittedName>
        <fullName evidence="8">DNA internalization-related competence protein ComEC/Rec2</fullName>
    </submittedName>
</protein>